<dbReference type="PANTHER" id="PTHR28629:SF4">
    <property type="entry name" value="TRIOKINASE_FMN CYCLASE"/>
    <property type="match status" value="1"/>
</dbReference>
<dbReference type="PROSITE" id="PS51481">
    <property type="entry name" value="DHAK"/>
    <property type="match status" value="1"/>
</dbReference>
<dbReference type="EMBL" id="MCGE01000013">
    <property type="protein sequence ID" value="ORZ15217.1"/>
    <property type="molecule type" value="Genomic_DNA"/>
</dbReference>
<gene>
    <name evidence="15" type="ORF">BCR42DRAFT_49842</name>
</gene>
<evidence type="ECO:0000256" key="12">
    <source>
        <dbReference type="PIRSR" id="PIRSR612734-2"/>
    </source>
</evidence>
<dbReference type="SUPFAM" id="SSF101473">
    <property type="entry name" value="DhaL-like"/>
    <property type="match status" value="1"/>
</dbReference>
<evidence type="ECO:0000256" key="1">
    <source>
        <dbReference type="ARBA" id="ARBA00003264"/>
    </source>
</evidence>
<comment type="similarity">
    <text evidence="3">Belongs to the dihydroxyacetone kinase (DAK) family.</text>
</comment>
<name>A0A1X2IET2_9FUNG</name>
<evidence type="ECO:0000256" key="4">
    <source>
        <dbReference type="ARBA" id="ARBA00022679"/>
    </source>
</evidence>
<dbReference type="FunFam" id="3.40.50.10440:FF:000001">
    <property type="entry name" value="Dihydroxyacetone kinase, DhaK subunit"/>
    <property type="match status" value="1"/>
</dbReference>
<dbReference type="SMART" id="SM01120">
    <property type="entry name" value="Dak2"/>
    <property type="match status" value="1"/>
</dbReference>
<dbReference type="GO" id="GO:0005829">
    <property type="term" value="C:cytosol"/>
    <property type="evidence" value="ECO:0007669"/>
    <property type="project" value="TreeGrafter"/>
</dbReference>
<reference evidence="15 16" key="1">
    <citation type="submission" date="2016-07" db="EMBL/GenBank/DDBJ databases">
        <title>Pervasive Adenine N6-methylation of Active Genes in Fungi.</title>
        <authorList>
            <consortium name="DOE Joint Genome Institute"/>
            <person name="Mondo S.J."/>
            <person name="Dannebaum R.O."/>
            <person name="Kuo R.C."/>
            <person name="Labutti K."/>
            <person name="Haridas S."/>
            <person name="Kuo A."/>
            <person name="Salamov A."/>
            <person name="Ahrendt S.R."/>
            <person name="Lipzen A."/>
            <person name="Sullivan W."/>
            <person name="Andreopoulos W.B."/>
            <person name="Clum A."/>
            <person name="Lindquist E."/>
            <person name="Daum C."/>
            <person name="Ramamoorthy G.K."/>
            <person name="Gryganskyi A."/>
            <person name="Culley D."/>
            <person name="Magnuson J.K."/>
            <person name="James T.Y."/>
            <person name="O'Malley M.A."/>
            <person name="Stajich J.E."/>
            <person name="Spatafora J.W."/>
            <person name="Visel A."/>
            <person name="Grigoriev I.V."/>
        </authorList>
    </citation>
    <scope>NUCLEOTIDE SEQUENCE [LARGE SCALE GENOMIC DNA]</scope>
    <source>
        <strain evidence="15 16">NRRL 1336</strain>
    </source>
</reference>
<accession>A0A1X2IET2</accession>
<dbReference type="GO" id="GO:0019588">
    <property type="term" value="P:anaerobic glycerol catabolic process"/>
    <property type="evidence" value="ECO:0007669"/>
    <property type="project" value="UniProtKB-UniPathway"/>
</dbReference>
<proteinExistence type="inferred from homology"/>
<evidence type="ECO:0000256" key="5">
    <source>
        <dbReference type="ARBA" id="ARBA00022741"/>
    </source>
</evidence>
<dbReference type="GO" id="GO:0050354">
    <property type="term" value="F:triokinase activity"/>
    <property type="evidence" value="ECO:0007669"/>
    <property type="project" value="UniProtKB-EC"/>
</dbReference>
<feature type="domain" description="DhaK" evidence="14">
    <location>
        <begin position="12"/>
        <end position="354"/>
    </location>
</feature>
<dbReference type="STRING" id="90262.A0A1X2IET2"/>
<dbReference type="InterPro" id="IPR004007">
    <property type="entry name" value="DhaL_dom"/>
</dbReference>
<dbReference type="OrthoDB" id="1724672at2759"/>
<organism evidence="15 16">
    <name type="scientific">Absidia repens</name>
    <dbReference type="NCBI Taxonomy" id="90262"/>
    <lineage>
        <taxon>Eukaryota</taxon>
        <taxon>Fungi</taxon>
        <taxon>Fungi incertae sedis</taxon>
        <taxon>Mucoromycota</taxon>
        <taxon>Mucoromycotina</taxon>
        <taxon>Mucoromycetes</taxon>
        <taxon>Mucorales</taxon>
        <taxon>Cunninghamellaceae</taxon>
        <taxon>Absidia</taxon>
    </lineage>
</organism>
<comment type="pathway">
    <text evidence="2">Polyol metabolism; glycerol fermentation; glycerone phosphate from glycerol (oxidative route): step 2/2.</text>
</comment>
<dbReference type="FunFam" id="3.30.1180.20:FF:000001">
    <property type="entry name" value="Dihydroxyacetone kinase 1"/>
    <property type="match status" value="1"/>
</dbReference>
<dbReference type="InterPro" id="IPR036117">
    <property type="entry name" value="DhaL_dom_sf"/>
</dbReference>
<comment type="function">
    <text evidence="1">Catalyzes both the phosphorylation of dihydroxyacetone and of glyceraldehyde.</text>
</comment>
<keyword evidence="6" id="KW-0418">Kinase</keyword>
<dbReference type="FunFam" id="1.25.40.340:FF:000001">
    <property type="entry name" value="Dihydroxyacetone kinase 1"/>
    <property type="match status" value="1"/>
</dbReference>
<evidence type="ECO:0000256" key="7">
    <source>
        <dbReference type="ARBA" id="ARBA00022798"/>
    </source>
</evidence>
<dbReference type="InterPro" id="IPR004006">
    <property type="entry name" value="DhaK_dom"/>
</dbReference>
<keyword evidence="8" id="KW-0067">ATP-binding</keyword>
<dbReference type="PANTHER" id="PTHR28629">
    <property type="entry name" value="TRIOKINASE/FMN CYCLASE"/>
    <property type="match status" value="1"/>
</dbReference>
<feature type="binding site" evidence="12">
    <location>
        <position position="116"/>
    </location>
    <ligand>
        <name>substrate</name>
    </ligand>
</feature>
<evidence type="ECO:0000256" key="9">
    <source>
        <dbReference type="ARBA" id="ARBA00047974"/>
    </source>
</evidence>
<dbReference type="InterPro" id="IPR012734">
    <property type="entry name" value="DhaK_ATP"/>
</dbReference>
<protein>
    <submittedName>
        <fullName evidence="15">Dak1 domain-domain-containing protein</fullName>
    </submittedName>
</protein>
<keyword evidence="4" id="KW-0808">Transferase</keyword>
<dbReference type="Gene3D" id="1.25.40.340">
    <property type="match status" value="1"/>
</dbReference>
<dbReference type="AlphaFoldDB" id="A0A1X2IET2"/>
<feature type="active site" description="Tele-hemiaminal-histidine intermediate" evidence="11">
    <location>
        <position position="226"/>
    </location>
</feature>
<comment type="catalytic activity">
    <reaction evidence="9">
        <text>D-glyceraldehyde + ATP = D-glyceraldehyde 3-phosphate + ADP + H(+)</text>
        <dbReference type="Rhea" id="RHEA:13941"/>
        <dbReference type="ChEBI" id="CHEBI:15378"/>
        <dbReference type="ChEBI" id="CHEBI:17378"/>
        <dbReference type="ChEBI" id="CHEBI:30616"/>
        <dbReference type="ChEBI" id="CHEBI:59776"/>
        <dbReference type="ChEBI" id="CHEBI:456216"/>
        <dbReference type="EC" id="2.7.1.28"/>
    </reaction>
</comment>
<dbReference type="GO" id="GO:0005524">
    <property type="term" value="F:ATP binding"/>
    <property type="evidence" value="ECO:0007669"/>
    <property type="project" value="UniProtKB-KW"/>
</dbReference>
<feature type="domain" description="DhaL" evidence="13">
    <location>
        <begin position="397"/>
        <end position="593"/>
    </location>
</feature>
<dbReference type="Proteomes" id="UP000193560">
    <property type="component" value="Unassembled WGS sequence"/>
</dbReference>
<dbReference type="Gene3D" id="3.30.1180.20">
    <property type="entry name" value="Dihydroxyacetone kinase, domain 2"/>
    <property type="match status" value="1"/>
</dbReference>
<evidence type="ECO:0000256" key="11">
    <source>
        <dbReference type="PIRSR" id="PIRSR612734-1"/>
    </source>
</evidence>
<dbReference type="PROSITE" id="PS51480">
    <property type="entry name" value="DHAL"/>
    <property type="match status" value="1"/>
</dbReference>
<keyword evidence="16" id="KW-1185">Reference proteome</keyword>
<evidence type="ECO:0000256" key="10">
    <source>
        <dbReference type="ARBA" id="ARBA00048898"/>
    </source>
</evidence>
<evidence type="ECO:0000256" key="6">
    <source>
        <dbReference type="ARBA" id="ARBA00022777"/>
    </source>
</evidence>
<feature type="binding site" evidence="12">
    <location>
        <position position="111"/>
    </location>
    <ligand>
        <name>substrate</name>
    </ligand>
</feature>
<feature type="binding site" evidence="12">
    <location>
        <begin position="60"/>
        <end position="63"/>
    </location>
    <ligand>
        <name>substrate</name>
    </ligand>
</feature>
<evidence type="ECO:0000256" key="2">
    <source>
        <dbReference type="ARBA" id="ARBA00004778"/>
    </source>
</evidence>
<evidence type="ECO:0000259" key="13">
    <source>
        <dbReference type="PROSITE" id="PS51480"/>
    </source>
</evidence>
<dbReference type="InterPro" id="IPR050861">
    <property type="entry name" value="Dihydroxyacetone_Kinase"/>
</dbReference>
<dbReference type="Gene3D" id="3.40.50.10440">
    <property type="entry name" value="Dihydroxyacetone kinase, domain 1"/>
    <property type="match status" value="1"/>
</dbReference>
<dbReference type="Pfam" id="PF02734">
    <property type="entry name" value="Dak2"/>
    <property type="match status" value="1"/>
</dbReference>
<comment type="caution">
    <text evidence="15">The sequence shown here is derived from an EMBL/GenBank/DDBJ whole genome shotgun (WGS) entry which is preliminary data.</text>
</comment>
<evidence type="ECO:0000259" key="14">
    <source>
        <dbReference type="PROSITE" id="PS51481"/>
    </source>
</evidence>
<dbReference type="UniPathway" id="UPA00617">
    <property type="reaction ID" value="UER00669"/>
</dbReference>
<dbReference type="NCBIfam" id="TIGR02361">
    <property type="entry name" value="dak_ATP"/>
    <property type="match status" value="1"/>
</dbReference>
<keyword evidence="5" id="KW-0547">Nucleotide-binding</keyword>
<dbReference type="Pfam" id="PF02733">
    <property type="entry name" value="Dak1"/>
    <property type="match status" value="1"/>
</dbReference>
<evidence type="ECO:0000256" key="8">
    <source>
        <dbReference type="ARBA" id="ARBA00022840"/>
    </source>
</evidence>
<sequence>MTMGQGKHFMNDPSTLVSDSIQGFCYANPHVRWLPEHKVVYASNVDQVANQQVTLIAGGGSGHEPAHAGSVGDGMLTAAVCGHVFASPSASQVLAALERVQSPFGTLVIVKNYTGDCLNFGLAVERAKARGIKVAMLMVGDDTAVGRAKGTKVGRRGMAMVTLVIKCCGALATKGASLEQVAEMGQYVIDHSATLGVALNHCHVPGSSSDPSLLGPLEMELGMGIHNEPGWAKLPLMAAQPLVKHVLETLVDQNDQDRCYLDFSDASTQNQTDVVLLVNNLGGTPSLEFNVIVKEAVETVVTHMPHLRLKRILSGSFVTSLNMPGFSLSLLKLTNSKADLVLDLLDSPVYVAGWPLAVSRSTFALISPTEDDGNEKIHGKTTTTNVNDEEDVQVDQFLFSKVLCKVIQALVDTEPTITSYDTLLGDGDCGKTMVYASEAIEKQRRHYPLTSTSQTLLALADTVDRSVGGTSSAIYCIFLNALANGLNIYGGSTSMDTWAKACTYALDSLQTYTKARVGDRTLMDALIPFVTSLEKGASLQDAVVQARLGMDATIKQVAKLGRTSYLSDKDVQEAGVPDAGAFGLVTVFEAISAAVVEDNVAAHD</sequence>
<keyword evidence="7" id="KW-0319">Glycerol metabolism</keyword>
<dbReference type="SUPFAM" id="SSF82549">
    <property type="entry name" value="DAK1/DegV-like"/>
    <property type="match status" value="1"/>
</dbReference>
<evidence type="ECO:0000256" key="3">
    <source>
        <dbReference type="ARBA" id="ARBA00008757"/>
    </source>
</evidence>
<evidence type="ECO:0000313" key="16">
    <source>
        <dbReference type="Proteomes" id="UP000193560"/>
    </source>
</evidence>
<evidence type="ECO:0000313" key="15">
    <source>
        <dbReference type="EMBL" id="ORZ15217.1"/>
    </source>
</evidence>
<dbReference type="GO" id="GO:0004371">
    <property type="term" value="F:glycerone kinase activity"/>
    <property type="evidence" value="ECO:0007669"/>
    <property type="project" value="UniProtKB-EC"/>
</dbReference>
<comment type="catalytic activity">
    <reaction evidence="10">
        <text>dihydroxyacetone + ATP = dihydroxyacetone phosphate + ADP + H(+)</text>
        <dbReference type="Rhea" id="RHEA:15773"/>
        <dbReference type="ChEBI" id="CHEBI:15378"/>
        <dbReference type="ChEBI" id="CHEBI:16016"/>
        <dbReference type="ChEBI" id="CHEBI:30616"/>
        <dbReference type="ChEBI" id="CHEBI:57642"/>
        <dbReference type="ChEBI" id="CHEBI:456216"/>
        <dbReference type="EC" id="2.7.1.29"/>
    </reaction>
</comment>